<dbReference type="Pfam" id="PF22507">
    <property type="entry name" value="DUF6994"/>
    <property type="match status" value="1"/>
</dbReference>
<protein>
    <submittedName>
        <fullName evidence="1">Uncharacterized protein</fullName>
    </submittedName>
</protein>
<proteinExistence type="predicted"/>
<organism evidence="1 2">
    <name type="scientific">Bombilactobacillus bombi</name>
    <dbReference type="NCBI Taxonomy" id="1303590"/>
    <lineage>
        <taxon>Bacteria</taxon>
        <taxon>Bacillati</taxon>
        <taxon>Bacillota</taxon>
        <taxon>Bacilli</taxon>
        <taxon>Lactobacillales</taxon>
        <taxon>Lactobacillaceae</taxon>
        <taxon>Bombilactobacillus</taxon>
    </lineage>
</organism>
<keyword evidence="2" id="KW-1185">Reference proteome</keyword>
<accession>A0A3R6ZCH5</accession>
<evidence type="ECO:0000313" key="1">
    <source>
        <dbReference type="EMBL" id="RHW50234.1"/>
    </source>
</evidence>
<dbReference type="InterPro" id="IPR054263">
    <property type="entry name" value="DUF6994"/>
</dbReference>
<dbReference type="RefSeq" id="WP_118902837.1">
    <property type="nucleotide sequence ID" value="NZ_QOCR01000004.1"/>
</dbReference>
<name>A0A3R6ZCH5_9LACO</name>
<evidence type="ECO:0000313" key="2">
    <source>
        <dbReference type="Proteomes" id="UP000284109"/>
    </source>
</evidence>
<gene>
    <name evidence="1" type="ORF">DS831_08755</name>
</gene>
<dbReference type="EMBL" id="QOCR01000004">
    <property type="protein sequence ID" value="RHW50234.1"/>
    <property type="molecule type" value="Genomic_DNA"/>
</dbReference>
<sequence>MKIYQENMQRLRAFYQSDYYQWLSNYDSKWLKIVREALYNDPDKYDVNLYKALAAKYHLPQKRCNLLDNVSNHSIKLSADVVCGSKQLEMLHPDFKDWILDYENIRSNINLHFLWPQHKVPTINTYRYTIYRDRIDYLLYDLKCYFTGQLTPMSKAYQNDNTKIWLQQFDHNFPNFVKKLRFENFVNINFEVLDIEFGQKQVVRGNLERLQVNAKDKTALKQYLEQLLQLNIKGRFSIAK</sequence>
<dbReference type="AlphaFoldDB" id="A0A3R6ZCH5"/>
<dbReference type="Proteomes" id="UP000284109">
    <property type="component" value="Unassembled WGS sequence"/>
</dbReference>
<reference evidence="1 2" key="1">
    <citation type="submission" date="2018-07" db="EMBL/GenBank/DDBJ databases">
        <title>Genome sequences of six Lactobacillus spp. isolated from bumble bee guts.</title>
        <authorList>
            <person name="Motta E.V.S."/>
            <person name="Moran N.A."/>
        </authorList>
    </citation>
    <scope>NUCLEOTIDE SEQUENCE [LARGE SCALE GENOMIC DNA]</scope>
    <source>
        <strain evidence="1 2">BI-1.1</strain>
    </source>
</reference>
<dbReference type="OrthoDB" id="2991095at2"/>
<comment type="caution">
    <text evidence="1">The sequence shown here is derived from an EMBL/GenBank/DDBJ whole genome shotgun (WGS) entry which is preliminary data.</text>
</comment>